<dbReference type="EMBL" id="CADCUQ010000350">
    <property type="protein sequence ID" value="CAA9397905.1"/>
    <property type="molecule type" value="Genomic_DNA"/>
</dbReference>
<evidence type="ECO:0000313" key="2">
    <source>
        <dbReference type="EMBL" id="CAA9397905.1"/>
    </source>
</evidence>
<accession>A0A6J4NX80</accession>
<sequence>ERRAPAPARDRVPPHPDVLRVLVAERPARVVVGFRGLVGTLSIRARDQDHRAPVARTPGARPRLAQGGEVRLEVSARAVHRIAGASRRARVRRVRRAVGPARLGLRDPPGPRPPGARAPSDSGRACRDPVEGRRHRAVDLRGHPPPGRPAARRRARPEVLGAWRMEGVPRPRGRPTRNPLRGGQPAEGTEAAARLVVRHLLPV</sequence>
<evidence type="ECO:0000256" key="1">
    <source>
        <dbReference type="SAM" id="MobiDB-lite"/>
    </source>
</evidence>
<name>A0A6J4NX80_9BACT</name>
<feature type="region of interest" description="Disordered" evidence="1">
    <location>
        <begin position="98"/>
        <end position="189"/>
    </location>
</feature>
<feature type="non-terminal residue" evidence="2">
    <location>
        <position position="203"/>
    </location>
</feature>
<reference evidence="2" key="1">
    <citation type="submission" date="2020-02" db="EMBL/GenBank/DDBJ databases">
        <authorList>
            <person name="Meier V. D."/>
        </authorList>
    </citation>
    <scope>NUCLEOTIDE SEQUENCE</scope>
    <source>
        <strain evidence="2">AVDCRST_MAG64</strain>
    </source>
</reference>
<gene>
    <name evidence="2" type="ORF">AVDCRST_MAG64-1539</name>
</gene>
<organism evidence="2">
    <name type="scientific">uncultured Phycisphaerae bacterium</name>
    <dbReference type="NCBI Taxonomy" id="904963"/>
    <lineage>
        <taxon>Bacteria</taxon>
        <taxon>Pseudomonadati</taxon>
        <taxon>Planctomycetota</taxon>
        <taxon>Phycisphaerae</taxon>
        <taxon>environmental samples</taxon>
    </lineage>
</organism>
<protein>
    <submittedName>
        <fullName evidence="2">Uncharacterized protein</fullName>
    </submittedName>
</protein>
<dbReference type="AlphaFoldDB" id="A0A6J4NX80"/>
<feature type="compositionally biased region" description="Low complexity" evidence="1">
    <location>
        <begin position="98"/>
        <end position="107"/>
    </location>
</feature>
<feature type="non-terminal residue" evidence="2">
    <location>
        <position position="1"/>
    </location>
</feature>
<feature type="compositionally biased region" description="Basic and acidic residues" evidence="1">
    <location>
        <begin position="124"/>
        <end position="142"/>
    </location>
</feature>
<proteinExistence type="predicted"/>